<organism evidence="3 4">
    <name type="scientific">Dietzia aurantiaca</name>
    <dbReference type="NCBI Taxonomy" id="983873"/>
    <lineage>
        <taxon>Bacteria</taxon>
        <taxon>Bacillati</taxon>
        <taxon>Actinomycetota</taxon>
        <taxon>Actinomycetes</taxon>
        <taxon>Mycobacteriales</taxon>
        <taxon>Dietziaceae</taxon>
        <taxon>Dietzia</taxon>
    </lineage>
</organism>
<evidence type="ECO:0000313" key="4">
    <source>
        <dbReference type="Proteomes" id="UP001595836"/>
    </source>
</evidence>
<dbReference type="SUPFAM" id="SSF50249">
    <property type="entry name" value="Nucleic acid-binding proteins"/>
    <property type="match status" value="1"/>
</dbReference>
<evidence type="ECO:0000259" key="2">
    <source>
        <dbReference type="Pfam" id="PF12172"/>
    </source>
</evidence>
<dbReference type="PANTHER" id="PTHR34075">
    <property type="entry name" value="BLR3430 PROTEIN"/>
    <property type="match status" value="1"/>
</dbReference>
<proteinExistence type="predicted"/>
<dbReference type="PANTHER" id="PTHR34075:SF5">
    <property type="entry name" value="BLR3430 PROTEIN"/>
    <property type="match status" value="1"/>
</dbReference>
<name>A0ABV9PMR7_9ACTN</name>
<gene>
    <name evidence="3" type="ORF">ACFO7U_04965</name>
</gene>
<comment type="caution">
    <text evidence="3">The sequence shown here is derived from an EMBL/GenBank/DDBJ whole genome shotgun (WGS) entry which is preliminary data.</text>
</comment>
<evidence type="ECO:0000313" key="3">
    <source>
        <dbReference type="EMBL" id="MFC4754132.1"/>
    </source>
</evidence>
<dbReference type="InterPro" id="IPR012340">
    <property type="entry name" value="NA-bd_OB-fold"/>
</dbReference>
<dbReference type="InterPro" id="IPR052513">
    <property type="entry name" value="Thioester_dehydratase-like"/>
</dbReference>
<feature type="domain" description="ChsH2 C-terminal OB-fold" evidence="1">
    <location>
        <begin position="60"/>
        <end position="126"/>
    </location>
</feature>
<dbReference type="RefSeq" id="WP_344987949.1">
    <property type="nucleotide sequence ID" value="NZ_BAABCD010000002.1"/>
</dbReference>
<keyword evidence="4" id="KW-1185">Reference proteome</keyword>
<dbReference type="Gene3D" id="6.10.30.10">
    <property type="match status" value="1"/>
</dbReference>
<dbReference type="EMBL" id="JBHSHP010000012">
    <property type="protein sequence ID" value="MFC4754132.1"/>
    <property type="molecule type" value="Genomic_DNA"/>
</dbReference>
<sequence length="143" mass="15488">MSGYGQDVGLRPVTDDPDTAGFFAAAAERRLVVQTCADCGHQQQPPRPRCRSCHGAALGWEDVPHSGTVHTWTVVEHQINPAFPAPYTSVLVDVVPRTGEPPVRYLGYLPGRPALRIGSPVRATFVDFGEGVVVPNWELAETD</sequence>
<protein>
    <submittedName>
        <fullName evidence="3">Zn-ribbon domain-containing OB-fold protein</fullName>
    </submittedName>
</protein>
<evidence type="ECO:0000259" key="1">
    <source>
        <dbReference type="Pfam" id="PF01796"/>
    </source>
</evidence>
<dbReference type="Pfam" id="PF12172">
    <property type="entry name" value="zf-ChsH2"/>
    <property type="match status" value="1"/>
</dbReference>
<accession>A0ABV9PMR7</accession>
<dbReference type="InterPro" id="IPR002878">
    <property type="entry name" value="ChsH2_C"/>
</dbReference>
<feature type="domain" description="ChsH2 rubredoxin-like zinc ribbon" evidence="2">
    <location>
        <begin position="23"/>
        <end position="58"/>
    </location>
</feature>
<reference evidence="4" key="1">
    <citation type="journal article" date="2019" name="Int. J. Syst. Evol. Microbiol.">
        <title>The Global Catalogue of Microorganisms (GCM) 10K type strain sequencing project: providing services to taxonomists for standard genome sequencing and annotation.</title>
        <authorList>
            <consortium name="The Broad Institute Genomics Platform"/>
            <consortium name="The Broad Institute Genome Sequencing Center for Infectious Disease"/>
            <person name="Wu L."/>
            <person name="Ma J."/>
        </authorList>
    </citation>
    <scope>NUCLEOTIDE SEQUENCE [LARGE SCALE GENOMIC DNA]</scope>
    <source>
        <strain evidence="4">JCM 11882</strain>
    </source>
</reference>
<dbReference type="InterPro" id="IPR022002">
    <property type="entry name" value="ChsH2_Znr"/>
</dbReference>
<dbReference type="Pfam" id="PF01796">
    <property type="entry name" value="OB_ChsH2_C"/>
    <property type="match status" value="1"/>
</dbReference>
<dbReference type="Proteomes" id="UP001595836">
    <property type="component" value="Unassembled WGS sequence"/>
</dbReference>